<evidence type="ECO:0000313" key="10">
    <source>
        <dbReference type="Proteomes" id="UP000324324"/>
    </source>
</evidence>
<evidence type="ECO:0000256" key="5">
    <source>
        <dbReference type="ARBA" id="ARBA00022692"/>
    </source>
</evidence>
<reference evidence="9 10" key="1">
    <citation type="submission" date="2019-09" db="EMBL/GenBank/DDBJ databases">
        <title>Isolation of a novel species in the genus Cupriavidus from patients with sepsis using whole genome sequencing.</title>
        <authorList>
            <person name="Kweon O.J."/>
            <person name="Lee M.-K."/>
        </authorList>
    </citation>
    <scope>NUCLEOTIDE SEQUENCE [LARGE SCALE GENOMIC DNA]</scope>
    <source>
        <strain evidence="9 10">MKL-01</strain>
    </source>
</reference>
<dbReference type="Proteomes" id="UP000324324">
    <property type="component" value="Unassembled WGS sequence"/>
</dbReference>
<dbReference type="NCBIfam" id="TIGR02532">
    <property type="entry name" value="IV_pilin_GFxxxE"/>
    <property type="match status" value="1"/>
</dbReference>
<accession>A0A5M8BHB0</accession>
<name>A0A5M8BHB0_9BURK</name>
<keyword evidence="3" id="KW-0488">Methylation</keyword>
<sequence length="227" mass="24449">MKRATCSEARGFTLIEMLVAITLLAVMAVMGWRGLDAMTRGRERLVDHDQRLDALKLLYGQFQTDCENLARPEALQQSPVELEDGRLLLVRDRREPGLPGAWQVVAYRVENGAVVRAASPPLDNRQGVQAALIALRQPGGGGELVRPLVPNAEGLVARAWVEPGGWRDTSGELRAALRIGAASAVPASNAQIGVPAGALRGLELVVLARMGDGDTPRRFDKLCMTGQ</sequence>
<dbReference type="EMBL" id="VWRN01000006">
    <property type="protein sequence ID" value="KAA6133120.1"/>
    <property type="molecule type" value="Genomic_DNA"/>
</dbReference>
<keyword evidence="10" id="KW-1185">Reference proteome</keyword>
<evidence type="ECO:0000313" key="9">
    <source>
        <dbReference type="EMBL" id="KAA6133120.1"/>
    </source>
</evidence>
<proteinExistence type="predicted"/>
<keyword evidence="6 8" id="KW-1133">Transmembrane helix</keyword>
<keyword evidence="5 8" id="KW-0812">Transmembrane</keyword>
<keyword evidence="7 8" id="KW-0472">Membrane</keyword>
<dbReference type="GO" id="GO:0015628">
    <property type="term" value="P:protein secretion by the type II secretion system"/>
    <property type="evidence" value="ECO:0007669"/>
    <property type="project" value="TreeGrafter"/>
</dbReference>
<evidence type="ECO:0000256" key="3">
    <source>
        <dbReference type="ARBA" id="ARBA00022481"/>
    </source>
</evidence>
<dbReference type="InterPro" id="IPR045584">
    <property type="entry name" value="Pilin-like"/>
</dbReference>
<dbReference type="SUPFAM" id="SSF54523">
    <property type="entry name" value="Pili subunits"/>
    <property type="match status" value="1"/>
</dbReference>
<organism evidence="9 10">
    <name type="scientific">Cupriavidus cauae</name>
    <dbReference type="NCBI Taxonomy" id="2608999"/>
    <lineage>
        <taxon>Bacteria</taxon>
        <taxon>Pseudomonadati</taxon>
        <taxon>Pseudomonadota</taxon>
        <taxon>Betaproteobacteria</taxon>
        <taxon>Burkholderiales</taxon>
        <taxon>Burkholderiaceae</taxon>
        <taxon>Cupriavidus</taxon>
    </lineage>
</organism>
<evidence type="ECO:0000256" key="6">
    <source>
        <dbReference type="ARBA" id="ARBA00022989"/>
    </source>
</evidence>
<gene>
    <name evidence="9" type="ORF">F1599_01490</name>
</gene>
<evidence type="ECO:0000256" key="4">
    <source>
        <dbReference type="ARBA" id="ARBA00022519"/>
    </source>
</evidence>
<dbReference type="InterPro" id="IPR051621">
    <property type="entry name" value="T2SS_protein_J"/>
</dbReference>
<dbReference type="AlphaFoldDB" id="A0A5M8BHB0"/>
<comment type="caution">
    <text evidence="9">The sequence shown here is derived from an EMBL/GenBank/DDBJ whole genome shotgun (WGS) entry which is preliminary data.</text>
</comment>
<feature type="transmembrane region" description="Helical" evidence="8">
    <location>
        <begin position="12"/>
        <end position="32"/>
    </location>
</feature>
<dbReference type="RefSeq" id="WP_149317566.1">
    <property type="nucleotide sequence ID" value="NZ_VWRN01000006.1"/>
</dbReference>
<dbReference type="Pfam" id="PF07963">
    <property type="entry name" value="N_methyl"/>
    <property type="match status" value="1"/>
</dbReference>
<evidence type="ECO:0000256" key="1">
    <source>
        <dbReference type="ARBA" id="ARBA00004377"/>
    </source>
</evidence>
<evidence type="ECO:0000256" key="8">
    <source>
        <dbReference type="SAM" id="Phobius"/>
    </source>
</evidence>
<dbReference type="InterPro" id="IPR012902">
    <property type="entry name" value="N_methyl_site"/>
</dbReference>
<keyword evidence="2" id="KW-1003">Cell membrane</keyword>
<evidence type="ECO:0000256" key="7">
    <source>
        <dbReference type="ARBA" id="ARBA00023136"/>
    </source>
</evidence>
<dbReference type="PROSITE" id="PS00409">
    <property type="entry name" value="PROKAR_NTER_METHYL"/>
    <property type="match status" value="1"/>
</dbReference>
<dbReference type="PANTHER" id="PTHR39583">
    <property type="entry name" value="TYPE II SECRETION SYSTEM PROTEIN J-RELATED"/>
    <property type="match status" value="1"/>
</dbReference>
<dbReference type="GO" id="GO:0005886">
    <property type="term" value="C:plasma membrane"/>
    <property type="evidence" value="ECO:0007669"/>
    <property type="project" value="UniProtKB-SubCell"/>
</dbReference>
<comment type="subcellular location">
    <subcellularLocation>
        <location evidence="1">Cell inner membrane</location>
        <topology evidence="1">Single-pass membrane protein</topology>
    </subcellularLocation>
</comment>
<evidence type="ECO:0000256" key="2">
    <source>
        <dbReference type="ARBA" id="ARBA00022475"/>
    </source>
</evidence>
<protein>
    <submittedName>
        <fullName evidence="9">Prepilin-type N-terminal cleavage/methylation domain-containing protein</fullName>
    </submittedName>
</protein>
<dbReference type="PANTHER" id="PTHR39583:SF2">
    <property type="entry name" value="TYPE II SECRETION SYSTEM PROTEIN J"/>
    <property type="match status" value="1"/>
</dbReference>
<keyword evidence="4" id="KW-0997">Cell inner membrane</keyword>